<gene>
    <name evidence="2" type="ORF">BCR33DRAFT_712552</name>
</gene>
<evidence type="ECO:0000313" key="3">
    <source>
        <dbReference type="Proteomes" id="UP000193642"/>
    </source>
</evidence>
<evidence type="ECO:0000256" key="1">
    <source>
        <dbReference type="SAM" id="Phobius"/>
    </source>
</evidence>
<keyword evidence="1" id="KW-0472">Membrane</keyword>
<feature type="transmembrane region" description="Helical" evidence="1">
    <location>
        <begin position="117"/>
        <end position="138"/>
    </location>
</feature>
<proteinExistence type="predicted"/>
<dbReference type="EMBL" id="MCGO01000005">
    <property type="protein sequence ID" value="ORY51512.1"/>
    <property type="molecule type" value="Genomic_DNA"/>
</dbReference>
<dbReference type="AlphaFoldDB" id="A0A1Y2CWV2"/>
<sequence>MASGPPQTAGHPQLTDQGFQQSYVQIQQPIYVHEGQVVQEHNLGSFMACFTASAAIGSGAPQSNIYHRIEEHAAVVGKDLPVAPEQVYTPSPEPIKKKSNVERFLCCCCPKKRKHRFICAGVILVFLIVIGTLIGIYFPRYPQIKVYAIDISNIGTTNTQYSFTYPDPEHPNLNQVRFQMNLTMYVGTFNPNRYDLPVDHIDMTAQMLANQTVLNSSLMTRPLNGYGKLVEIVGQWPPSNVTVPKDYSPSYTAQVGTSKYGSIVFPANSWVNYTMTFNLDYTPDQNVGLLLDPTIMEMASACGITDRTGKQRPMVIGYNAASTINSLKAIFTPTISGSLKITCPFSQDQINSVIEKVQAGEDAFQAIQETFGSGGVAGPKNPNPIQDWETCAATTDICASNGFRCCVAPADAGAGKLTCRDVC</sequence>
<keyword evidence="1" id="KW-1133">Transmembrane helix</keyword>
<dbReference type="Proteomes" id="UP000193642">
    <property type="component" value="Unassembled WGS sequence"/>
</dbReference>
<dbReference type="OrthoDB" id="2122640at2759"/>
<keyword evidence="1" id="KW-0812">Transmembrane</keyword>
<dbReference type="STRING" id="329046.A0A1Y2CWV2"/>
<protein>
    <submittedName>
        <fullName evidence="2">Uncharacterized protein</fullName>
    </submittedName>
</protein>
<accession>A0A1Y2CWV2</accession>
<organism evidence="2 3">
    <name type="scientific">Rhizoclosmatium globosum</name>
    <dbReference type="NCBI Taxonomy" id="329046"/>
    <lineage>
        <taxon>Eukaryota</taxon>
        <taxon>Fungi</taxon>
        <taxon>Fungi incertae sedis</taxon>
        <taxon>Chytridiomycota</taxon>
        <taxon>Chytridiomycota incertae sedis</taxon>
        <taxon>Chytridiomycetes</taxon>
        <taxon>Chytridiales</taxon>
        <taxon>Chytriomycetaceae</taxon>
        <taxon>Rhizoclosmatium</taxon>
    </lineage>
</organism>
<name>A0A1Y2CWV2_9FUNG</name>
<comment type="caution">
    <text evidence="2">The sequence shown here is derived from an EMBL/GenBank/DDBJ whole genome shotgun (WGS) entry which is preliminary data.</text>
</comment>
<evidence type="ECO:0000313" key="2">
    <source>
        <dbReference type="EMBL" id="ORY51512.1"/>
    </source>
</evidence>
<keyword evidence="3" id="KW-1185">Reference proteome</keyword>
<reference evidence="2 3" key="1">
    <citation type="submission" date="2016-07" db="EMBL/GenBank/DDBJ databases">
        <title>Pervasive Adenine N6-methylation of Active Genes in Fungi.</title>
        <authorList>
            <consortium name="DOE Joint Genome Institute"/>
            <person name="Mondo S.J."/>
            <person name="Dannebaum R.O."/>
            <person name="Kuo R.C."/>
            <person name="Labutti K."/>
            <person name="Haridas S."/>
            <person name="Kuo A."/>
            <person name="Salamov A."/>
            <person name="Ahrendt S.R."/>
            <person name="Lipzen A."/>
            <person name="Sullivan W."/>
            <person name="Andreopoulos W.B."/>
            <person name="Clum A."/>
            <person name="Lindquist E."/>
            <person name="Daum C."/>
            <person name="Ramamoorthy G.K."/>
            <person name="Gryganskyi A."/>
            <person name="Culley D."/>
            <person name="Magnuson J.K."/>
            <person name="James T.Y."/>
            <person name="O'Malley M.A."/>
            <person name="Stajich J.E."/>
            <person name="Spatafora J.W."/>
            <person name="Visel A."/>
            <person name="Grigoriev I.V."/>
        </authorList>
    </citation>
    <scope>NUCLEOTIDE SEQUENCE [LARGE SCALE GENOMIC DNA]</scope>
    <source>
        <strain evidence="2 3">JEL800</strain>
    </source>
</reference>